<feature type="region of interest" description="Disordered" evidence="16">
    <location>
        <begin position="324"/>
        <end position="356"/>
    </location>
</feature>
<comment type="similarity">
    <text evidence="7">Belongs to the folliculin family.</text>
</comment>
<dbReference type="GO" id="GO:0005096">
    <property type="term" value="F:GTPase activator activity"/>
    <property type="evidence" value="ECO:0007669"/>
    <property type="project" value="UniProtKB-KW"/>
</dbReference>
<keyword evidence="19" id="KW-1185">Reference proteome</keyword>
<keyword evidence="10" id="KW-0963">Cytoplasm</keyword>
<keyword evidence="13" id="KW-0458">Lysosome</keyword>
<evidence type="ECO:0000256" key="16">
    <source>
        <dbReference type="SAM" id="MobiDB-lite"/>
    </source>
</evidence>
<feature type="compositionally biased region" description="Gly residues" evidence="16">
    <location>
        <begin position="338"/>
        <end position="351"/>
    </location>
</feature>
<evidence type="ECO:0000256" key="8">
    <source>
        <dbReference type="ARBA" id="ARBA00021824"/>
    </source>
</evidence>
<dbReference type="OrthoDB" id="5599713at2759"/>
<comment type="caution">
    <text evidence="18">The sequence shown here is derived from an EMBL/GenBank/DDBJ whole genome shotgun (WGS) entry which is preliminary data.</text>
</comment>
<accession>A0A9P6TYM6</accession>
<dbReference type="GO" id="GO:0005819">
    <property type="term" value="C:spindle"/>
    <property type="evidence" value="ECO:0007669"/>
    <property type="project" value="UniProtKB-SubCell"/>
</dbReference>
<evidence type="ECO:0000256" key="14">
    <source>
        <dbReference type="ARBA" id="ARBA00023242"/>
    </source>
</evidence>
<evidence type="ECO:0000313" key="19">
    <source>
        <dbReference type="Proteomes" id="UP000807716"/>
    </source>
</evidence>
<dbReference type="AlphaFoldDB" id="A0A9P6TYM6"/>
<dbReference type="EMBL" id="JAAAJB010000627">
    <property type="protein sequence ID" value="KAG0252852.1"/>
    <property type="molecule type" value="Genomic_DNA"/>
</dbReference>
<dbReference type="InterPro" id="IPR037520">
    <property type="entry name" value="Folliculin/SMCR8_longin"/>
</dbReference>
<feature type="region of interest" description="Disordered" evidence="16">
    <location>
        <begin position="111"/>
        <end position="147"/>
    </location>
</feature>
<keyword evidence="15" id="KW-0966">Cell projection</keyword>
<dbReference type="Pfam" id="PF11704">
    <property type="entry name" value="Folliculin"/>
    <property type="match status" value="1"/>
</dbReference>
<dbReference type="PANTHER" id="PTHR31441:SF2">
    <property type="entry name" value="FOLLICULIN"/>
    <property type="match status" value="1"/>
</dbReference>
<dbReference type="GO" id="GO:0005634">
    <property type="term" value="C:nucleus"/>
    <property type="evidence" value="ECO:0007669"/>
    <property type="project" value="UniProtKB-SubCell"/>
</dbReference>
<evidence type="ECO:0000256" key="9">
    <source>
        <dbReference type="ARBA" id="ARBA00022468"/>
    </source>
</evidence>
<protein>
    <recommendedName>
        <fullName evidence="8">Folliculin</fullName>
    </recommendedName>
</protein>
<dbReference type="InterPro" id="IPR021713">
    <property type="entry name" value="Folliculin"/>
</dbReference>
<evidence type="ECO:0000256" key="1">
    <source>
        <dbReference type="ARBA" id="ARBA00004123"/>
    </source>
</evidence>
<dbReference type="PANTHER" id="PTHR31441">
    <property type="entry name" value="FOLLICULIN FAMILY MEMBER"/>
    <property type="match status" value="1"/>
</dbReference>
<evidence type="ECO:0000256" key="15">
    <source>
        <dbReference type="ARBA" id="ARBA00023273"/>
    </source>
</evidence>
<evidence type="ECO:0000256" key="3">
    <source>
        <dbReference type="ARBA" id="ARBA00004186"/>
    </source>
</evidence>
<dbReference type="InterPro" id="IPR037521">
    <property type="entry name" value="FLCN/SMCR8_DENN"/>
</dbReference>
<evidence type="ECO:0000256" key="7">
    <source>
        <dbReference type="ARBA" id="ARBA00009987"/>
    </source>
</evidence>
<dbReference type="Proteomes" id="UP000807716">
    <property type="component" value="Unassembled WGS sequence"/>
</dbReference>
<keyword evidence="14" id="KW-0539">Nucleus</keyword>
<evidence type="ECO:0000256" key="6">
    <source>
        <dbReference type="ARBA" id="ARBA00004656"/>
    </source>
</evidence>
<keyword evidence="12" id="KW-0206">Cytoskeleton</keyword>
<name>A0A9P6TYM6_9FUNG</name>
<organism evidence="18 19">
    <name type="scientific">Actinomortierella ambigua</name>
    <dbReference type="NCBI Taxonomy" id="1343610"/>
    <lineage>
        <taxon>Eukaryota</taxon>
        <taxon>Fungi</taxon>
        <taxon>Fungi incertae sedis</taxon>
        <taxon>Mucoromycota</taxon>
        <taxon>Mortierellomycotina</taxon>
        <taxon>Mortierellomycetes</taxon>
        <taxon>Mortierellales</taxon>
        <taxon>Mortierellaceae</taxon>
        <taxon>Actinomortierella</taxon>
    </lineage>
</organism>
<dbReference type="GO" id="GO:0005929">
    <property type="term" value="C:cilium"/>
    <property type="evidence" value="ECO:0007669"/>
    <property type="project" value="UniProtKB-SubCell"/>
</dbReference>
<keyword evidence="9" id="KW-0343">GTPase activation</keyword>
<dbReference type="GO" id="GO:0000122">
    <property type="term" value="P:negative regulation of transcription by RNA polymerase II"/>
    <property type="evidence" value="ECO:0007669"/>
    <property type="project" value="TreeGrafter"/>
</dbReference>
<comment type="subcellular location">
    <subcellularLocation>
        <location evidence="2">Cell projection</location>
        <location evidence="2">Cilium</location>
    </subcellularLocation>
    <subcellularLocation>
        <location evidence="4">Cytoplasm</location>
        <location evidence="4">Cytoskeleton</location>
        <location evidence="4">Microtubule organizing center</location>
        <location evidence="4">Centrosome</location>
    </subcellularLocation>
    <subcellularLocation>
        <location evidence="3">Cytoplasm</location>
        <location evidence="3">Cytoskeleton</location>
        <location evidence="3">Spindle</location>
    </subcellularLocation>
    <subcellularLocation>
        <location evidence="5">Cytoplasm</location>
        <location evidence="5">Cytosol</location>
    </subcellularLocation>
    <subcellularLocation>
        <location evidence="6">Lysosome membrane</location>
    </subcellularLocation>
    <subcellularLocation>
        <location evidence="1">Nucleus</location>
    </subcellularLocation>
</comment>
<dbReference type="Pfam" id="PF16692">
    <property type="entry name" value="Folliculin_C"/>
    <property type="match status" value="1"/>
</dbReference>
<gene>
    <name evidence="18" type="ORF">DFQ27_007806</name>
</gene>
<dbReference type="Gene3D" id="3.40.50.12430">
    <property type="match status" value="1"/>
</dbReference>
<evidence type="ECO:0000256" key="4">
    <source>
        <dbReference type="ARBA" id="ARBA00004300"/>
    </source>
</evidence>
<feature type="region of interest" description="Disordered" evidence="16">
    <location>
        <begin position="482"/>
        <end position="502"/>
    </location>
</feature>
<evidence type="ECO:0000313" key="18">
    <source>
        <dbReference type="EMBL" id="KAG0252852.1"/>
    </source>
</evidence>
<evidence type="ECO:0000259" key="17">
    <source>
        <dbReference type="PROSITE" id="PS51834"/>
    </source>
</evidence>
<dbReference type="PROSITE" id="PS51834">
    <property type="entry name" value="DENN_FLCN_SMCR8"/>
    <property type="match status" value="1"/>
</dbReference>
<evidence type="ECO:0000256" key="13">
    <source>
        <dbReference type="ARBA" id="ARBA00023228"/>
    </source>
</evidence>
<feature type="compositionally biased region" description="Gly residues" evidence="16">
    <location>
        <begin position="487"/>
        <end position="499"/>
    </location>
</feature>
<reference evidence="18" key="1">
    <citation type="journal article" date="2020" name="Fungal Divers.">
        <title>Resolving the Mortierellaceae phylogeny through synthesis of multi-gene phylogenetics and phylogenomics.</title>
        <authorList>
            <person name="Vandepol N."/>
            <person name="Liber J."/>
            <person name="Desiro A."/>
            <person name="Na H."/>
            <person name="Kennedy M."/>
            <person name="Barry K."/>
            <person name="Grigoriev I.V."/>
            <person name="Miller A.N."/>
            <person name="O'Donnell K."/>
            <person name="Stajich J.E."/>
            <person name="Bonito G."/>
        </authorList>
    </citation>
    <scope>NUCLEOTIDE SEQUENCE</scope>
    <source>
        <strain evidence="18">BC1065</strain>
    </source>
</reference>
<evidence type="ECO:0000256" key="11">
    <source>
        <dbReference type="ARBA" id="ARBA00023136"/>
    </source>
</evidence>
<sequence length="577" mass="62400">MDNLAYISQPSPVDSSLFAPIRVACIRAFNSEKFCGKEGAVFFGDGVNGYVLTYMFLVSDPQSRGQHVKYAIMTMMTDRVYLVASMEYLISQFKRVAANLQAMASAVAHTSRAPQSPAIRSTSFSSSHRGSIVPDSSMGPTRRGRPLPDVVGKPDIFIRLHSAFVSILSSCSQRLFERHIVGRPEPQDNQFDIERSGTRMLDSPVELTEEEMPPPVVTIDSLRELRRVLGRQKFDRFIWNALIGNQVIVRGSETRIVSEIVLSLEDVLPKGCCTVIMNPSTYEPSYACNILGLHRSVGIPPDMDPSDFVLLDVCTSAFGHQVPTPPTSMPALSQSNGANGGGLNEGAGGGAKADNIPSKPVYQAEWSDSEYFAPDVQGLQLDVAQIALSKDGRQPIPPALLSSPTAVADAAATATVRGPPKSMPTGVSYTSDAGFQAQRRIYHLQAGEESPQPAGLGGWPPGAVSSAQSLSTASARNLLMSTEAKSSGGGGGGGGGGRSGAMTKAQRPILLVERVNEILDLKLPRQIEKRRFSILREEWISIAKQFHNLYKARLTSDEATVDRFLQSMMVDRRDLKA</sequence>
<evidence type="ECO:0000256" key="12">
    <source>
        <dbReference type="ARBA" id="ARBA00023212"/>
    </source>
</evidence>
<proteinExistence type="inferred from homology"/>
<evidence type="ECO:0000256" key="10">
    <source>
        <dbReference type="ARBA" id="ARBA00022490"/>
    </source>
</evidence>
<evidence type="ECO:0000256" key="5">
    <source>
        <dbReference type="ARBA" id="ARBA00004514"/>
    </source>
</evidence>
<feature type="domain" description="UDENN FLCN/SMCR8-type" evidence="17">
    <location>
        <begin position="1"/>
        <end position="577"/>
    </location>
</feature>
<dbReference type="GO" id="GO:0005829">
    <property type="term" value="C:cytosol"/>
    <property type="evidence" value="ECO:0007669"/>
    <property type="project" value="UniProtKB-SubCell"/>
</dbReference>
<feature type="compositionally biased region" description="Low complexity" evidence="16">
    <location>
        <begin position="121"/>
        <end position="131"/>
    </location>
</feature>
<dbReference type="GO" id="GO:1904263">
    <property type="term" value="P:positive regulation of TORC1 signaling"/>
    <property type="evidence" value="ECO:0007669"/>
    <property type="project" value="TreeGrafter"/>
</dbReference>
<evidence type="ECO:0000256" key="2">
    <source>
        <dbReference type="ARBA" id="ARBA00004138"/>
    </source>
</evidence>
<dbReference type="InterPro" id="IPR032035">
    <property type="entry name" value="Folliculin_DENN"/>
</dbReference>
<keyword evidence="11" id="KW-0472">Membrane</keyword>